<keyword evidence="2" id="KW-1185">Reference proteome</keyword>
<name>A0A448X1J3_9PLAT</name>
<sequence>MHRFIADGNGCIEGVPEEANPRPFSQHTNTCTNCAAAKMTVQHITVASATRLVENRPYRGAYYLTGREGIATNHRATLAVTSGLSMIAELILRWRGLLFIGFEEKMADPRVEPHSTSRFSHHWMFPHILVIPDLISGEIPAFSHDINGTI</sequence>
<comment type="caution">
    <text evidence="1">The sequence shown here is derived from an EMBL/GenBank/DDBJ whole genome shotgun (WGS) entry which is preliminary data.</text>
</comment>
<protein>
    <submittedName>
        <fullName evidence="1">Uncharacterized protein</fullName>
    </submittedName>
</protein>
<evidence type="ECO:0000313" key="1">
    <source>
        <dbReference type="EMBL" id="VEL25499.1"/>
    </source>
</evidence>
<reference evidence="1" key="1">
    <citation type="submission" date="2018-11" db="EMBL/GenBank/DDBJ databases">
        <authorList>
            <consortium name="Pathogen Informatics"/>
        </authorList>
    </citation>
    <scope>NUCLEOTIDE SEQUENCE</scope>
</reference>
<gene>
    <name evidence="1" type="ORF">PXEA_LOCUS18939</name>
</gene>
<accession>A0A448X1J3</accession>
<dbReference type="AlphaFoldDB" id="A0A448X1J3"/>
<dbReference type="Proteomes" id="UP000784294">
    <property type="component" value="Unassembled WGS sequence"/>
</dbReference>
<proteinExistence type="predicted"/>
<evidence type="ECO:0000313" key="2">
    <source>
        <dbReference type="Proteomes" id="UP000784294"/>
    </source>
</evidence>
<dbReference type="EMBL" id="CAAALY010074369">
    <property type="protein sequence ID" value="VEL25499.1"/>
    <property type="molecule type" value="Genomic_DNA"/>
</dbReference>
<organism evidence="1 2">
    <name type="scientific">Protopolystoma xenopodis</name>
    <dbReference type="NCBI Taxonomy" id="117903"/>
    <lineage>
        <taxon>Eukaryota</taxon>
        <taxon>Metazoa</taxon>
        <taxon>Spiralia</taxon>
        <taxon>Lophotrochozoa</taxon>
        <taxon>Platyhelminthes</taxon>
        <taxon>Monogenea</taxon>
        <taxon>Polyopisthocotylea</taxon>
        <taxon>Polystomatidea</taxon>
        <taxon>Polystomatidae</taxon>
        <taxon>Protopolystoma</taxon>
    </lineage>
</organism>